<keyword evidence="2" id="KW-1185">Reference proteome</keyword>
<name>A0ACC6P2B4_9BURK</name>
<protein>
    <submittedName>
        <fullName evidence="1">MarR family transcriptional regulator</fullName>
    </submittedName>
</protein>
<comment type="caution">
    <text evidence="1">The sequence shown here is derived from an EMBL/GenBank/DDBJ whole genome shotgun (WGS) entry which is preliminary data.</text>
</comment>
<sequence length="161" mass="17939">MLSPRDREIYDCVLHLVMLSRGYRAHADRELDDFGLSQAAAWALLVLWRLGNGQRQVTLAEHVGIEGSTLVRHIDQLVEAGLMQRQDDPTDRRAKTLHLTPAGEERVQAIEARLLAFRSRSFEGLSLDDIAACRRVMAHVADNLGLPIPAMRVGSGCTESR</sequence>
<gene>
    <name evidence="1" type="ORF">RV045_08095</name>
</gene>
<accession>A0ACC6P2B4</accession>
<proteinExistence type="predicted"/>
<dbReference type="Proteomes" id="UP001364695">
    <property type="component" value="Unassembled WGS sequence"/>
</dbReference>
<evidence type="ECO:0000313" key="1">
    <source>
        <dbReference type="EMBL" id="MEJ7138391.1"/>
    </source>
</evidence>
<evidence type="ECO:0000313" key="2">
    <source>
        <dbReference type="Proteomes" id="UP001364695"/>
    </source>
</evidence>
<dbReference type="EMBL" id="JAWDIE010000010">
    <property type="protein sequence ID" value="MEJ7138391.1"/>
    <property type="molecule type" value="Genomic_DNA"/>
</dbReference>
<reference evidence="1" key="1">
    <citation type="submission" date="2023-10" db="EMBL/GenBank/DDBJ databases">
        <title>Amphibacter perezi, gen. nov., sp. nov. a novel taxa of the family Comamonadaceae, class Betaproteobacteria isolated from the skin microbiota of Pelophylax perezi from different populations.</title>
        <authorList>
            <person name="Costa S."/>
            <person name="Proenca D.N."/>
            <person name="Lopes I."/>
            <person name="Morais P.V."/>
        </authorList>
    </citation>
    <scope>NUCLEOTIDE SEQUENCE</scope>
    <source>
        <strain evidence="1">SL12-8</strain>
    </source>
</reference>
<organism evidence="1 2">
    <name type="scientific">Amphibiibacter pelophylacis</name>
    <dbReference type="NCBI Taxonomy" id="1799477"/>
    <lineage>
        <taxon>Bacteria</taxon>
        <taxon>Pseudomonadati</taxon>
        <taxon>Pseudomonadota</taxon>
        <taxon>Betaproteobacteria</taxon>
        <taxon>Burkholderiales</taxon>
        <taxon>Sphaerotilaceae</taxon>
        <taxon>Amphibiibacter</taxon>
    </lineage>
</organism>